<proteinExistence type="predicted"/>
<evidence type="ECO:0000313" key="2">
    <source>
        <dbReference type="Proteomes" id="UP000772181"/>
    </source>
</evidence>
<organism evidence="1 2">
    <name type="scientific">Tectimicrobiota bacterium</name>
    <dbReference type="NCBI Taxonomy" id="2528274"/>
    <lineage>
        <taxon>Bacteria</taxon>
        <taxon>Pseudomonadati</taxon>
        <taxon>Nitrospinota/Tectimicrobiota group</taxon>
        <taxon>Candidatus Tectimicrobiota</taxon>
    </lineage>
</organism>
<sequence>MYGGVGQERFDPGFEGEEVLSGAQAVETNTPHDPVHVRSLGDASRNLKYFLDFPILGEVKSKLEKFDFPMEDFLKP</sequence>
<dbReference type="Proteomes" id="UP000772181">
    <property type="component" value="Unassembled WGS sequence"/>
</dbReference>
<name>A0A933GNU9_UNCTE</name>
<dbReference type="EMBL" id="JACQWF010000275">
    <property type="protein sequence ID" value="MBI4595955.1"/>
    <property type="molecule type" value="Genomic_DNA"/>
</dbReference>
<reference evidence="1" key="1">
    <citation type="submission" date="2020-07" db="EMBL/GenBank/DDBJ databases">
        <title>Huge and variable diversity of episymbiotic CPR bacteria and DPANN archaea in groundwater ecosystems.</title>
        <authorList>
            <person name="He C.Y."/>
            <person name="Keren R."/>
            <person name="Whittaker M."/>
            <person name="Farag I.F."/>
            <person name="Doudna J."/>
            <person name="Cate J.H.D."/>
            <person name="Banfield J.F."/>
        </authorList>
    </citation>
    <scope>NUCLEOTIDE SEQUENCE</scope>
    <source>
        <strain evidence="1">NC_groundwater_1482_Ag_S-0.65um_47_24</strain>
    </source>
</reference>
<gene>
    <name evidence="1" type="ORF">HY730_06200</name>
</gene>
<dbReference type="AlphaFoldDB" id="A0A933GNU9"/>
<accession>A0A933GNU9</accession>
<comment type="caution">
    <text evidence="1">The sequence shown here is derived from an EMBL/GenBank/DDBJ whole genome shotgun (WGS) entry which is preliminary data.</text>
</comment>
<protein>
    <submittedName>
        <fullName evidence="1">Uncharacterized protein</fullName>
    </submittedName>
</protein>
<evidence type="ECO:0000313" key="1">
    <source>
        <dbReference type="EMBL" id="MBI4595955.1"/>
    </source>
</evidence>